<dbReference type="EMBL" id="VOFY01000007">
    <property type="protein sequence ID" value="KAA8591076.1"/>
    <property type="molecule type" value="Genomic_DNA"/>
</dbReference>
<organism evidence="2 3">
    <name type="scientific">Etheostoma spectabile</name>
    <name type="common">orangethroat darter</name>
    <dbReference type="NCBI Taxonomy" id="54343"/>
    <lineage>
        <taxon>Eukaryota</taxon>
        <taxon>Metazoa</taxon>
        <taxon>Chordata</taxon>
        <taxon>Craniata</taxon>
        <taxon>Vertebrata</taxon>
        <taxon>Euteleostomi</taxon>
        <taxon>Actinopterygii</taxon>
        <taxon>Neopterygii</taxon>
        <taxon>Teleostei</taxon>
        <taxon>Neoteleostei</taxon>
        <taxon>Acanthomorphata</taxon>
        <taxon>Eupercaria</taxon>
        <taxon>Perciformes</taxon>
        <taxon>Percoidei</taxon>
        <taxon>Percidae</taxon>
        <taxon>Etheostomatinae</taxon>
        <taxon>Etheostoma</taxon>
    </lineage>
</organism>
<feature type="region of interest" description="Disordered" evidence="1">
    <location>
        <begin position="235"/>
        <end position="267"/>
    </location>
</feature>
<feature type="compositionally biased region" description="Polar residues" evidence="1">
    <location>
        <begin position="245"/>
        <end position="261"/>
    </location>
</feature>
<dbReference type="CDD" id="cd22541">
    <property type="entry name" value="SP5_N"/>
    <property type="match status" value="1"/>
</dbReference>
<keyword evidence="3" id="KW-1185">Reference proteome</keyword>
<dbReference type="Proteomes" id="UP000327493">
    <property type="component" value="Chromosome 7"/>
</dbReference>
<feature type="region of interest" description="Disordered" evidence="1">
    <location>
        <begin position="770"/>
        <end position="789"/>
    </location>
</feature>
<feature type="region of interest" description="Disordered" evidence="1">
    <location>
        <begin position="651"/>
        <end position="684"/>
    </location>
</feature>
<sequence length="789" mass="86656">MCWNSTASCSAVGKVRNQSPGEQPDVDNDKLGLSLSICLNDIDAQVGSLEDAIHTEPRTIGGGVSSWVEPVRRCLSAQFVLREEGARGQMAALAIQRTDNFLHTFLQDRTPSSSPEGAPGALSFLATTCSQAWQVGGTMGSEGSQFPYESSVSSTSGMFQLWSNDMAPSTALSTHQMTFTVPKVQFPGHMQPGLGHHHHHSHHHHHHHELPLTPPAEPPSSYSFELSPVKVLSSQPQATGPYYPQHNSVGQNFPSFLQNSSARHHLPGGHVDEGQQWWSLPQTNATPANHPFSLGRQLVLGHQPQIAALLQGTSKGLLSSTRRCRRCKCPNCQANGGGRQIASGFIGHPRLAEPDCWGVVQLRGLTVEPGSQHQQPDPSCSPLLLSAGDRGKIHYTDMKYFHVERGQGGVVRVKGGQLMTVNRGGGVGPQGAGSRQRGPHATAQAIRLALSSLVLNRRLVQLGLTIEEVALAFQDLNHIIDPGPADLRGGGLQLEAHHTPAPTLMLLLKMYPGSEKPFFLSIGSLKMASCSNRKMRLSLARDRKPLSCSMTVKADCEVYLYYEPQVHHIVLLCLNKLLQYIPCQPQLTIGWRCRPSRQRRCHLAKDWWTEHPEEAETERQTDRHTDRRTEKLFIKGPVAVMGIMPRIKHLRERERERMKETKRSKAETDRLHKDPRSPRQSCPARSASAWLTGLHGSGSLITSRCAILAVAVGWKRWSLSLKFADLTLHFGGGPDAEFAYWVYRLEPGELGAELPDAGGGSDATEVEMLPSLPAAEYESGEKRQGERAK</sequence>
<comment type="caution">
    <text evidence="2">The sequence shown here is derived from an EMBL/GenBank/DDBJ whole genome shotgun (WGS) entry which is preliminary data.</text>
</comment>
<evidence type="ECO:0000313" key="2">
    <source>
        <dbReference type="EMBL" id="KAA8591076.1"/>
    </source>
</evidence>
<feature type="compositionally biased region" description="Basic residues" evidence="1">
    <location>
        <begin position="195"/>
        <end position="208"/>
    </location>
</feature>
<feature type="compositionally biased region" description="Basic and acidic residues" evidence="1">
    <location>
        <begin position="779"/>
        <end position="789"/>
    </location>
</feature>
<feature type="compositionally biased region" description="Basic and acidic residues" evidence="1">
    <location>
        <begin position="651"/>
        <end position="677"/>
    </location>
</feature>
<feature type="region of interest" description="Disordered" evidence="1">
    <location>
        <begin position="187"/>
        <end position="223"/>
    </location>
</feature>
<evidence type="ECO:0000256" key="1">
    <source>
        <dbReference type="SAM" id="MobiDB-lite"/>
    </source>
</evidence>
<reference evidence="2 3" key="1">
    <citation type="submission" date="2019-08" db="EMBL/GenBank/DDBJ databases">
        <title>A chromosome-level genome assembly, high-density linkage maps, and genome scans reveal the genomic architecture of hybrid incompatibilities underlying speciation via character displacement in darters (Percidae: Etheostominae).</title>
        <authorList>
            <person name="Moran R.L."/>
            <person name="Catchen J.M."/>
            <person name="Fuller R.C."/>
        </authorList>
    </citation>
    <scope>NUCLEOTIDE SEQUENCE [LARGE SCALE GENOMIC DNA]</scope>
    <source>
        <strain evidence="2">EspeVRDwgs_2016</strain>
        <tissue evidence="2">Muscle</tissue>
    </source>
</reference>
<accession>A0A5J5DD86</accession>
<gene>
    <name evidence="2" type="ORF">FQN60_002019</name>
</gene>
<name>A0A5J5DD86_9PERO</name>
<dbReference type="AlphaFoldDB" id="A0A5J5DD86"/>
<protein>
    <submittedName>
        <fullName evidence="2">Uncharacterized protein</fullName>
    </submittedName>
</protein>
<evidence type="ECO:0000313" key="3">
    <source>
        <dbReference type="Proteomes" id="UP000327493"/>
    </source>
</evidence>
<proteinExistence type="predicted"/>
<feature type="non-terminal residue" evidence="2">
    <location>
        <position position="789"/>
    </location>
</feature>